<sequence>MVLLIIFSLLLVSSAEKNETTMSTVKMSKVGQLQQGLVQERLHGRRLLDYPFDMFYSSKRRVPNTSDPLHNR</sequence>
<dbReference type="Proteomes" id="UP000195402">
    <property type="component" value="Unassembled WGS sequence"/>
</dbReference>
<keyword evidence="1" id="KW-0732">Signal</keyword>
<proteinExistence type="predicted"/>
<accession>A0A200Q8T2</accession>
<organism evidence="2 3">
    <name type="scientific">Macleaya cordata</name>
    <name type="common">Five-seeded plume-poppy</name>
    <name type="synonym">Bocconia cordata</name>
    <dbReference type="NCBI Taxonomy" id="56857"/>
    <lineage>
        <taxon>Eukaryota</taxon>
        <taxon>Viridiplantae</taxon>
        <taxon>Streptophyta</taxon>
        <taxon>Embryophyta</taxon>
        <taxon>Tracheophyta</taxon>
        <taxon>Spermatophyta</taxon>
        <taxon>Magnoliopsida</taxon>
        <taxon>Ranunculales</taxon>
        <taxon>Papaveraceae</taxon>
        <taxon>Papaveroideae</taxon>
        <taxon>Macleaya</taxon>
    </lineage>
</organism>
<evidence type="ECO:0000313" key="2">
    <source>
        <dbReference type="EMBL" id="OVA06845.1"/>
    </source>
</evidence>
<dbReference type="InParanoid" id="A0A200Q8T2"/>
<feature type="signal peptide" evidence="1">
    <location>
        <begin position="1"/>
        <end position="15"/>
    </location>
</feature>
<feature type="chain" id="PRO_5013301367" evidence="1">
    <location>
        <begin position="16"/>
        <end position="72"/>
    </location>
</feature>
<comment type="caution">
    <text evidence="2">The sequence shown here is derived from an EMBL/GenBank/DDBJ whole genome shotgun (WGS) entry which is preliminary data.</text>
</comment>
<dbReference type="OrthoDB" id="852014at2759"/>
<evidence type="ECO:0000256" key="1">
    <source>
        <dbReference type="SAM" id="SignalP"/>
    </source>
</evidence>
<dbReference type="InterPro" id="IPR039316">
    <property type="entry name" value="CLE25/26"/>
</dbReference>
<dbReference type="OMA" id="MAMKRLM"/>
<protein>
    <submittedName>
        <fullName evidence="2">Uncharacterized protein</fullName>
    </submittedName>
</protein>
<reference evidence="2 3" key="1">
    <citation type="journal article" date="2017" name="Mol. Plant">
        <title>The Genome of Medicinal Plant Macleaya cordata Provides New Insights into Benzylisoquinoline Alkaloids Metabolism.</title>
        <authorList>
            <person name="Liu X."/>
            <person name="Liu Y."/>
            <person name="Huang P."/>
            <person name="Ma Y."/>
            <person name="Qing Z."/>
            <person name="Tang Q."/>
            <person name="Cao H."/>
            <person name="Cheng P."/>
            <person name="Zheng Y."/>
            <person name="Yuan Z."/>
            <person name="Zhou Y."/>
            <person name="Liu J."/>
            <person name="Tang Z."/>
            <person name="Zhuo Y."/>
            <person name="Zhang Y."/>
            <person name="Yu L."/>
            <person name="Huang J."/>
            <person name="Yang P."/>
            <person name="Peng Q."/>
            <person name="Zhang J."/>
            <person name="Jiang W."/>
            <person name="Zhang Z."/>
            <person name="Lin K."/>
            <person name="Ro D.K."/>
            <person name="Chen X."/>
            <person name="Xiong X."/>
            <person name="Shang Y."/>
            <person name="Huang S."/>
            <person name="Zeng J."/>
        </authorList>
    </citation>
    <scope>NUCLEOTIDE SEQUENCE [LARGE SCALE GENOMIC DNA]</scope>
    <source>
        <strain evidence="3">cv. BLH2017</strain>
        <tissue evidence="2">Root</tissue>
    </source>
</reference>
<name>A0A200Q8T2_MACCD</name>
<dbReference type="PANTHER" id="PTHR34277:SF1">
    <property type="entry name" value="CLAVATA3_ESR (CLE) GENE FAMILY MEMBER MTCLE20"/>
    <property type="match status" value="1"/>
</dbReference>
<evidence type="ECO:0000313" key="3">
    <source>
        <dbReference type="Proteomes" id="UP000195402"/>
    </source>
</evidence>
<dbReference type="AlphaFoldDB" id="A0A200Q8T2"/>
<dbReference type="PANTHER" id="PTHR34277">
    <property type="entry name" value="CLAVATA3/ESR (CLE)-RELATED PROTEIN 26"/>
    <property type="match status" value="1"/>
</dbReference>
<dbReference type="EMBL" id="MVGT01002705">
    <property type="protein sequence ID" value="OVA06845.1"/>
    <property type="molecule type" value="Genomic_DNA"/>
</dbReference>
<keyword evidence="3" id="KW-1185">Reference proteome</keyword>
<gene>
    <name evidence="2" type="ORF">BVC80_491g3</name>
</gene>